<evidence type="ECO:0000256" key="2">
    <source>
        <dbReference type="ARBA" id="ARBA00022525"/>
    </source>
</evidence>
<evidence type="ECO:0000256" key="1">
    <source>
        <dbReference type="ARBA" id="ARBA00004613"/>
    </source>
</evidence>
<organism evidence="4 5">
    <name type="scientific">Parascaris equorum</name>
    <name type="common">Equine roundworm</name>
    <dbReference type="NCBI Taxonomy" id="6256"/>
    <lineage>
        <taxon>Eukaryota</taxon>
        <taxon>Metazoa</taxon>
        <taxon>Ecdysozoa</taxon>
        <taxon>Nematoda</taxon>
        <taxon>Chromadorea</taxon>
        <taxon>Rhabditida</taxon>
        <taxon>Spirurina</taxon>
        <taxon>Ascaridomorpha</taxon>
        <taxon>Ascaridoidea</taxon>
        <taxon>Ascarididae</taxon>
        <taxon>Parascaris</taxon>
    </lineage>
</organism>
<dbReference type="WBParaSite" id="PEQ_0000432601-mRNA-1">
    <property type="protein sequence ID" value="PEQ_0000432601-mRNA-1"/>
    <property type="gene ID" value="PEQ_0000432601"/>
</dbReference>
<accession>A0A914RCB6</accession>
<evidence type="ECO:0000313" key="5">
    <source>
        <dbReference type="WBParaSite" id="PEQ_0000432601-mRNA-1"/>
    </source>
</evidence>
<dbReference type="GO" id="GO:0019731">
    <property type="term" value="P:antibacterial humoral response"/>
    <property type="evidence" value="ECO:0007669"/>
    <property type="project" value="InterPro"/>
</dbReference>
<evidence type="ECO:0000313" key="4">
    <source>
        <dbReference type="Proteomes" id="UP000887564"/>
    </source>
</evidence>
<proteinExistence type="predicted"/>
<dbReference type="Pfam" id="PF00272">
    <property type="entry name" value="Cecropin"/>
    <property type="match status" value="1"/>
</dbReference>
<comment type="subcellular location">
    <subcellularLocation>
        <location evidence="1">Secreted</location>
    </subcellularLocation>
</comment>
<sequence>MLLLYMLMQIAESSWLSKTYKKLENSAKKRISEGIAIAVQGGPRRRRFVAEQDPIHSRVNGEVPALSDSCAWTGFNEFVTTLDFVCMDLFSHDAFIFVLSGDINVYV</sequence>
<keyword evidence="3" id="KW-0929">Antimicrobial</keyword>
<name>A0A914RCB6_PAREQ</name>
<evidence type="ECO:0000256" key="3">
    <source>
        <dbReference type="ARBA" id="ARBA00022529"/>
    </source>
</evidence>
<reference evidence="5" key="1">
    <citation type="submission" date="2022-11" db="UniProtKB">
        <authorList>
            <consortium name="WormBaseParasite"/>
        </authorList>
    </citation>
    <scope>IDENTIFICATION</scope>
</reference>
<dbReference type="GO" id="GO:0005576">
    <property type="term" value="C:extracellular region"/>
    <property type="evidence" value="ECO:0007669"/>
    <property type="project" value="UniProtKB-SubCell"/>
</dbReference>
<dbReference type="AlphaFoldDB" id="A0A914RCB6"/>
<protein>
    <submittedName>
        <fullName evidence="5">Uncharacterized protein</fullName>
    </submittedName>
</protein>
<dbReference type="InterPro" id="IPR000875">
    <property type="entry name" value="CecC-like"/>
</dbReference>
<keyword evidence="2" id="KW-0964">Secreted</keyword>
<dbReference type="Proteomes" id="UP000887564">
    <property type="component" value="Unplaced"/>
</dbReference>
<keyword evidence="4" id="KW-1185">Reference proteome</keyword>